<dbReference type="AlphaFoldDB" id="A0A0M3JTI0"/>
<sequence>MKLRRSSAEGEIVDEELSKLLKFTIAFHLSSFICLSLQATIIQFQSSVAELDTSQVQVMSACSVLRETEWYISSATV</sequence>
<name>A0A0M3JTI0_ANISI</name>
<keyword evidence="2" id="KW-1185">Reference proteome</keyword>
<dbReference type="EMBL" id="UYRR01031025">
    <property type="protein sequence ID" value="VDK43888.1"/>
    <property type="molecule type" value="Genomic_DNA"/>
</dbReference>
<evidence type="ECO:0000313" key="1">
    <source>
        <dbReference type="EMBL" id="VDK43888.1"/>
    </source>
</evidence>
<gene>
    <name evidence="1" type="ORF">ASIM_LOCUS10896</name>
</gene>
<dbReference type="WBParaSite" id="ASIM_0001133801-mRNA-1">
    <property type="protein sequence ID" value="ASIM_0001133801-mRNA-1"/>
    <property type="gene ID" value="ASIM_0001133801"/>
</dbReference>
<reference evidence="1 2" key="2">
    <citation type="submission" date="2018-11" db="EMBL/GenBank/DDBJ databases">
        <authorList>
            <consortium name="Pathogen Informatics"/>
        </authorList>
    </citation>
    <scope>NUCLEOTIDE SEQUENCE [LARGE SCALE GENOMIC DNA]</scope>
</reference>
<accession>A0A0M3JTI0</accession>
<evidence type="ECO:0000313" key="2">
    <source>
        <dbReference type="Proteomes" id="UP000267096"/>
    </source>
</evidence>
<evidence type="ECO:0000313" key="3">
    <source>
        <dbReference type="WBParaSite" id="ASIM_0001133801-mRNA-1"/>
    </source>
</evidence>
<dbReference type="Proteomes" id="UP000267096">
    <property type="component" value="Unassembled WGS sequence"/>
</dbReference>
<proteinExistence type="predicted"/>
<reference evidence="3" key="1">
    <citation type="submission" date="2017-02" db="UniProtKB">
        <authorList>
            <consortium name="WormBaseParasite"/>
        </authorList>
    </citation>
    <scope>IDENTIFICATION</scope>
</reference>
<organism evidence="3">
    <name type="scientific">Anisakis simplex</name>
    <name type="common">Herring worm</name>
    <dbReference type="NCBI Taxonomy" id="6269"/>
    <lineage>
        <taxon>Eukaryota</taxon>
        <taxon>Metazoa</taxon>
        <taxon>Ecdysozoa</taxon>
        <taxon>Nematoda</taxon>
        <taxon>Chromadorea</taxon>
        <taxon>Rhabditida</taxon>
        <taxon>Spirurina</taxon>
        <taxon>Ascaridomorpha</taxon>
        <taxon>Ascaridoidea</taxon>
        <taxon>Anisakidae</taxon>
        <taxon>Anisakis</taxon>
        <taxon>Anisakis simplex complex</taxon>
    </lineage>
</organism>
<protein>
    <submittedName>
        <fullName evidence="3">Ovule protein</fullName>
    </submittedName>
</protein>